<dbReference type="Gene3D" id="3.40.50.10810">
    <property type="entry name" value="Tandem AAA-ATPase domain"/>
    <property type="match status" value="1"/>
</dbReference>
<feature type="compositionally biased region" description="Basic and acidic residues" evidence="4">
    <location>
        <begin position="945"/>
        <end position="954"/>
    </location>
</feature>
<proteinExistence type="predicted"/>
<dbReference type="SMART" id="SM00490">
    <property type="entry name" value="HELICc"/>
    <property type="match status" value="1"/>
</dbReference>
<dbReference type="InterPro" id="IPR014001">
    <property type="entry name" value="Helicase_ATP-bd"/>
</dbReference>
<evidence type="ECO:0000313" key="7">
    <source>
        <dbReference type="EMBL" id="KAK3092117.1"/>
    </source>
</evidence>
<feature type="non-terminal residue" evidence="7">
    <location>
        <position position="1"/>
    </location>
</feature>
<dbReference type="PROSITE" id="PS51194">
    <property type="entry name" value="HELICASE_CTER"/>
    <property type="match status" value="1"/>
</dbReference>
<gene>
    <name evidence="7" type="ORF">FSP39_025371</name>
</gene>
<feature type="compositionally biased region" description="Basic residues" evidence="4">
    <location>
        <begin position="930"/>
        <end position="944"/>
    </location>
</feature>
<dbReference type="GO" id="GO:0016787">
    <property type="term" value="F:hydrolase activity"/>
    <property type="evidence" value="ECO:0007669"/>
    <property type="project" value="UniProtKB-KW"/>
</dbReference>
<dbReference type="SMART" id="SM00487">
    <property type="entry name" value="DEXDc"/>
    <property type="match status" value="1"/>
</dbReference>
<feature type="region of interest" description="Disordered" evidence="4">
    <location>
        <begin position="683"/>
        <end position="757"/>
    </location>
</feature>
<feature type="compositionally biased region" description="Polar residues" evidence="4">
    <location>
        <begin position="1155"/>
        <end position="1166"/>
    </location>
</feature>
<feature type="domain" description="Helicase C-terminal" evidence="6">
    <location>
        <begin position="403"/>
        <end position="565"/>
    </location>
</feature>
<dbReference type="InterPro" id="IPR001650">
    <property type="entry name" value="Helicase_C-like"/>
</dbReference>
<dbReference type="InterPro" id="IPR038718">
    <property type="entry name" value="SNF2-like_sf"/>
</dbReference>
<keyword evidence="2" id="KW-0378">Hydrolase</keyword>
<feature type="region of interest" description="Disordered" evidence="4">
    <location>
        <begin position="805"/>
        <end position="844"/>
    </location>
</feature>
<feature type="region of interest" description="Disordered" evidence="4">
    <location>
        <begin position="625"/>
        <end position="658"/>
    </location>
</feature>
<feature type="region of interest" description="Disordered" evidence="4">
    <location>
        <begin position="1124"/>
        <end position="1173"/>
    </location>
</feature>
<dbReference type="InterPro" id="IPR029256">
    <property type="entry name" value="Heliccase-ass-bd"/>
</dbReference>
<dbReference type="FunFam" id="3.40.50.10810:FF:000019">
    <property type="entry name" value="DNA excision repair protein ERCC-6-like 2 isoform X1"/>
    <property type="match status" value="1"/>
</dbReference>
<reference evidence="7" key="1">
    <citation type="submission" date="2019-08" db="EMBL/GenBank/DDBJ databases">
        <title>The improved chromosome-level genome for the pearl oyster Pinctada fucata martensii using PacBio sequencing and Hi-C.</title>
        <authorList>
            <person name="Zheng Z."/>
        </authorList>
    </citation>
    <scope>NUCLEOTIDE SEQUENCE</scope>
    <source>
        <strain evidence="7">ZZ-2019</strain>
        <tissue evidence="7">Adductor muscle</tissue>
    </source>
</reference>
<dbReference type="InterPro" id="IPR027417">
    <property type="entry name" value="P-loop_NTPase"/>
</dbReference>
<name>A0AA88XTL5_PINIB</name>
<keyword evidence="3" id="KW-0539">Nucleus</keyword>
<feature type="domain" description="Helicase ATP-binding" evidence="5">
    <location>
        <begin position="57"/>
        <end position="247"/>
    </location>
</feature>
<dbReference type="Pfam" id="PF14773">
    <property type="entry name" value="VIGSSK"/>
    <property type="match status" value="1"/>
</dbReference>
<evidence type="ECO:0000259" key="5">
    <source>
        <dbReference type="PROSITE" id="PS51192"/>
    </source>
</evidence>
<dbReference type="PROSITE" id="PS51192">
    <property type="entry name" value="HELICASE_ATP_BIND_1"/>
    <property type="match status" value="1"/>
</dbReference>
<dbReference type="CDD" id="cd18793">
    <property type="entry name" value="SF2_C_SNF"/>
    <property type="match status" value="1"/>
</dbReference>
<dbReference type="Pfam" id="PF00271">
    <property type="entry name" value="Helicase_C"/>
    <property type="match status" value="1"/>
</dbReference>
<dbReference type="AlphaFoldDB" id="A0AA88XTL5"/>
<dbReference type="Pfam" id="PF00176">
    <property type="entry name" value="SNF2-rel_dom"/>
    <property type="match status" value="1"/>
</dbReference>
<evidence type="ECO:0000256" key="2">
    <source>
        <dbReference type="ARBA" id="ARBA00022801"/>
    </source>
</evidence>
<dbReference type="InterPro" id="IPR057931">
    <property type="entry name" value="RHH_ERCC6L2"/>
</dbReference>
<protein>
    <submittedName>
        <fullName evidence="7">Uncharacterized protein</fullName>
    </submittedName>
</protein>
<dbReference type="SUPFAM" id="SSF52540">
    <property type="entry name" value="P-loop containing nucleoside triphosphate hydrolases"/>
    <property type="match status" value="2"/>
</dbReference>
<evidence type="ECO:0000259" key="6">
    <source>
        <dbReference type="PROSITE" id="PS51194"/>
    </source>
</evidence>
<dbReference type="Pfam" id="PF25806">
    <property type="entry name" value="RHH_ERCC6L2"/>
    <property type="match status" value="1"/>
</dbReference>
<feature type="compositionally biased region" description="Basic and acidic residues" evidence="4">
    <location>
        <begin position="1011"/>
        <end position="1023"/>
    </location>
</feature>
<evidence type="ECO:0000256" key="3">
    <source>
        <dbReference type="ARBA" id="ARBA00023242"/>
    </source>
</evidence>
<dbReference type="Gene3D" id="3.40.50.300">
    <property type="entry name" value="P-loop containing nucleotide triphosphate hydrolases"/>
    <property type="match status" value="1"/>
</dbReference>
<dbReference type="InterPro" id="IPR000330">
    <property type="entry name" value="SNF2_N"/>
</dbReference>
<sequence>EGFSEEDLEKPKFSFPAVGSKVPYVLSADTEQPVIQVPATMNRYLRDYQREGIKFLYNNYRAGKGAILGDDMGLGKTVQVIGFMLAVLGKQGNRLDVLKHRPKFIREMSDSSKALSALDKYPTQPFLIIGPGSVLYNWLDELETWGYFNVGKYHGAEKTECLKDIKKNKYDVVLTTYETFRDNVEELISIYWLAVIADEVHRIKGVKAQTTVALRKLKTNYRYGLTGTALQNNMAEIWSLLDWVQPGCLGSLATFKEEYVIPIEHGQKNDSTKRELAEARKLKEKFSKLRNKMMLRRTKRLIADQLPVKDDNVVFCKLSELQVSVYEMILDQPGIRFVMLADEPCACGSDQLQKYCCTESPDGESMKALKFIFMHLLLKTANHVALLLPSTDSNQSEYSKRIILRGLLEVFYSDHSKVLVFSYSTKVLDIIEQYMMTTGYEYRRLDGSTSMKQRMVLVREFNSDPNIFVFLISTKAGGLGLNLTGANRVIVFDPSWNPTNDLQAQDRAYRLGQRRDVHVYRLLSSGTIEENMYLRQIYKQVGDCNMCKENMYLRQIYKQQLDSVVVSSENARRYFSGIAGNKHQQGELFGIKNMLQFRDSDNCLTMDILKRNEKLEAKLSKFDITNYIPPPTDDKTSESEEDPGTDGLDTSTDSSSKEDMGKFYEELFDLTDTSPVKEVNIEEYDSPDGMGEPATAVKKSTSGTDGTTKRKLGSDVKGESTSDSEPVPGPSKRPDTKCSWSVRKRMKERKGSHGKVDEGFTSVKSVFEKCGVVHMHKNRQVVGGSKAEDHMSRCAVQEVYELHQNTQEPATRCEPMSESSDDEEPIVQGRRKKTLSKEDPNYPRTETIGNYRVLIGQTPKAIRRKHFEAISEYERSDTQIEFAERVLRCTPSGRRSILEAFYTSKHPDFKKLYENKDKIQDEVTEPPPKSVKKGPAKLIKNQRYRKSERSKRLNETLGVTFDDLSDSESQGSVKSRKGITRLSSKEESLEVGLKQKSTRGRTKPSTNRVCETARKPKKSKEEPIYLPSCDVSKTEDLDVSDFGGEEFERPRENPRGRRKIVHTAVISSDQLLDEIGKQSSENESEMDIDENCVKQRLIDNEVKTDGGMKNTDVNISVLDDIFGTSSGKRTMRRPPPGSRKKKRADTGYGSGDLFSDSSTAVSSQDEGVSDKSDLLANESTLKNDMMDCFTDPPTCKKKAKGRAGKIVSKLLSESEDEYNRLFESGKMKKREKPVVIVSIDSDVMQRSDRTPSLF</sequence>
<dbReference type="PANTHER" id="PTHR45629">
    <property type="entry name" value="SNF2/RAD54 FAMILY MEMBER"/>
    <property type="match status" value="1"/>
</dbReference>
<accession>A0AA88XTL5</accession>
<dbReference type="Proteomes" id="UP001186944">
    <property type="component" value="Unassembled WGS sequence"/>
</dbReference>
<organism evidence="7 8">
    <name type="scientific">Pinctada imbricata</name>
    <name type="common">Atlantic pearl-oyster</name>
    <name type="synonym">Pinctada martensii</name>
    <dbReference type="NCBI Taxonomy" id="66713"/>
    <lineage>
        <taxon>Eukaryota</taxon>
        <taxon>Metazoa</taxon>
        <taxon>Spiralia</taxon>
        <taxon>Lophotrochozoa</taxon>
        <taxon>Mollusca</taxon>
        <taxon>Bivalvia</taxon>
        <taxon>Autobranchia</taxon>
        <taxon>Pteriomorphia</taxon>
        <taxon>Pterioida</taxon>
        <taxon>Pterioidea</taxon>
        <taxon>Pteriidae</taxon>
        <taxon>Pinctada</taxon>
    </lineage>
</organism>
<keyword evidence="8" id="KW-1185">Reference proteome</keyword>
<comment type="subcellular location">
    <subcellularLocation>
        <location evidence="1">Nucleus</location>
    </subcellularLocation>
</comment>
<feature type="region of interest" description="Disordered" evidence="4">
    <location>
        <begin position="919"/>
        <end position="1029"/>
    </location>
</feature>
<dbReference type="GO" id="GO:0005524">
    <property type="term" value="F:ATP binding"/>
    <property type="evidence" value="ECO:0007669"/>
    <property type="project" value="InterPro"/>
</dbReference>
<dbReference type="GO" id="GO:0005634">
    <property type="term" value="C:nucleus"/>
    <property type="evidence" value="ECO:0007669"/>
    <property type="project" value="UniProtKB-SubCell"/>
</dbReference>
<dbReference type="InterPro" id="IPR050496">
    <property type="entry name" value="SNF2_RAD54_helicase_repair"/>
</dbReference>
<dbReference type="EMBL" id="VSWD01000010">
    <property type="protein sequence ID" value="KAK3092117.1"/>
    <property type="molecule type" value="Genomic_DNA"/>
</dbReference>
<evidence type="ECO:0000256" key="1">
    <source>
        <dbReference type="ARBA" id="ARBA00004123"/>
    </source>
</evidence>
<dbReference type="PANTHER" id="PTHR45629:SF7">
    <property type="entry name" value="DNA EXCISION REPAIR PROTEIN ERCC-6-RELATED"/>
    <property type="match status" value="1"/>
</dbReference>
<comment type="caution">
    <text evidence="7">The sequence shown here is derived from an EMBL/GenBank/DDBJ whole genome shotgun (WGS) entry which is preliminary data.</text>
</comment>
<evidence type="ECO:0000313" key="8">
    <source>
        <dbReference type="Proteomes" id="UP001186944"/>
    </source>
</evidence>
<evidence type="ECO:0000256" key="4">
    <source>
        <dbReference type="SAM" id="MobiDB-lite"/>
    </source>
</evidence>
<dbReference type="InterPro" id="IPR049730">
    <property type="entry name" value="SNF2/RAD54-like_C"/>
</dbReference>
<feature type="compositionally biased region" description="Low complexity" evidence="4">
    <location>
        <begin position="645"/>
        <end position="654"/>
    </location>
</feature>